<dbReference type="InterPro" id="IPR014746">
    <property type="entry name" value="Gln_synth/guanido_kin_cat_dom"/>
</dbReference>
<proteinExistence type="inferred from homology"/>
<name>A0ABR0FJD7_9PEZI</name>
<evidence type="ECO:0000256" key="3">
    <source>
        <dbReference type="RuleBase" id="RU000384"/>
    </source>
</evidence>
<gene>
    <name evidence="5" type="ORF">QC761_000310</name>
</gene>
<dbReference type="InterPro" id="IPR008146">
    <property type="entry name" value="Gln_synth_cat_dom"/>
</dbReference>
<comment type="similarity">
    <text evidence="2 3">Belongs to the glutamine synthetase family.</text>
</comment>
<dbReference type="Pfam" id="PF00120">
    <property type="entry name" value="Gln-synt_C"/>
    <property type="match status" value="1"/>
</dbReference>
<protein>
    <recommendedName>
        <fullName evidence="4">GS catalytic domain-containing protein</fullName>
    </recommendedName>
</protein>
<dbReference type="RefSeq" id="XP_062731993.1">
    <property type="nucleotide sequence ID" value="XM_062871782.1"/>
</dbReference>
<dbReference type="Gene3D" id="3.30.590.10">
    <property type="entry name" value="Glutamine synthetase/guanido kinase, catalytic domain"/>
    <property type="match status" value="1"/>
</dbReference>
<feature type="domain" description="GS catalytic" evidence="4">
    <location>
        <begin position="134"/>
        <end position="456"/>
    </location>
</feature>
<dbReference type="PANTHER" id="PTHR43785:SF2">
    <property type="entry name" value="TYPE-1 GLUTAMINE SYNTHETASE 1"/>
    <property type="match status" value="1"/>
</dbReference>
<comment type="caution">
    <text evidence="5">The sequence shown here is derived from an EMBL/GenBank/DDBJ whole genome shotgun (WGS) entry which is preliminary data.</text>
</comment>
<keyword evidence="1" id="KW-0436">Ligase</keyword>
<keyword evidence="6" id="KW-1185">Reference proteome</keyword>
<dbReference type="SMART" id="SM01230">
    <property type="entry name" value="Gln-synt_C"/>
    <property type="match status" value="1"/>
</dbReference>
<sequence length="456" mass="50770">MALIIDGYDKFAAFITWHPSVQFIHLQWTDYTSTVRVRILTLRHFQALLKAKSNLALCRHYLCLIDIGLPLTNVDPGRPAGQSFLLPDFNTIHLYPSLNTAEEHAVILCYFGNGTPLHQDMHHSTLTLSAPFCPRRALLQAIQAGEEIGLYFRVGFELEFSAVQPKHSAKAAEIHASSGLRAIESFMLPVLSTITKQLESAANVPVEQFHCEGSDNAYELVLGHLAPMEAVDGLVTAKETTRRVCRENGIEVLFNPTMPEINGLHTNISVQSLQGEIGEVEESFLAGMMKHLGALCAFAMPRPEGYARTRAGQWCAGRWVSWGTDNREGPVRKRGRGCWEVRLPDASAQMYLFVAGLVIAGVEGVRRGLELGVRDCQVDVAMLTEEERLELGVTEQLPTKPDEAFQLLLKDELLMQSIGEDLLTMYVTIQELYNKKLAEVGPEGSEERKAWLMARI</sequence>
<evidence type="ECO:0000259" key="4">
    <source>
        <dbReference type="PROSITE" id="PS51987"/>
    </source>
</evidence>
<organism evidence="5 6">
    <name type="scientific">Podospora bellae-mahoneyi</name>
    <dbReference type="NCBI Taxonomy" id="2093777"/>
    <lineage>
        <taxon>Eukaryota</taxon>
        <taxon>Fungi</taxon>
        <taxon>Dikarya</taxon>
        <taxon>Ascomycota</taxon>
        <taxon>Pezizomycotina</taxon>
        <taxon>Sordariomycetes</taxon>
        <taxon>Sordariomycetidae</taxon>
        <taxon>Sordariales</taxon>
        <taxon>Podosporaceae</taxon>
        <taxon>Podospora</taxon>
    </lineage>
</organism>
<accession>A0ABR0FJD7</accession>
<evidence type="ECO:0000256" key="1">
    <source>
        <dbReference type="ARBA" id="ARBA00022598"/>
    </source>
</evidence>
<evidence type="ECO:0000256" key="2">
    <source>
        <dbReference type="PROSITE-ProRule" id="PRU01331"/>
    </source>
</evidence>
<dbReference type="Proteomes" id="UP001322138">
    <property type="component" value="Unassembled WGS sequence"/>
</dbReference>
<reference evidence="5 6" key="1">
    <citation type="journal article" date="2023" name="bioRxiv">
        <title>High-quality genome assemblies of four members of thePodospora anserinaspecies complex.</title>
        <authorList>
            <person name="Ament-Velasquez S.L."/>
            <person name="Vogan A.A."/>
            <person name="Wallerman O."/>
            <person name="Hartmann F."/>
            <person name="Gautier V."/>
            <person name="Silar P."/>
            <person name="Giraud T."/>
            <person name="Johannesson H."/>
        </authorList>
    </citation>
    <scope>NUCLEOTIDE SEQUENCE [LARGE SCALE GENOMIC DNA]</scope>
    <source>
        <strain evidence="5 6">CBS 112042</strain>
    </source>
</reference>
<dbReference type="PANTHER" id="PTHR43785">
    <property type="entry name" value="GAMMA-GLUTAMYLPUTRESCINE SYNTHETASE"/>
    <property type="match status" value="1"/>
</dbReference>
<evidence type="ECO:0000313" key="6">
    <source>
        <dbReference type="Proteomes" id="UP001322138"/>
    </source>
</evidence>
<dbReference type="EMBL" id="JAFFGZ010000006">
    <property type="protein sequence ID" value="KAK4643017.1"/>
    <property type="molecule type" value="Genomic_DNA"/>
</dbReference>
<dbReference type="PROSITE" id="PS51987">
    <property type="entry name" value="GS_CATALYTIC"/>
    <property type="match status" value="1"/>
</dbReference>
<dbReference type="GeneID" id="87890839"/>
<dbReference type="SUPFAM" id="SSF55931">
    <property type="entry name" value="Glutamine synthetase/guanido kinase"/>
    <property type="match status" value="1"/>
</dbReference>
<evidence type="ECO:0000313" key="5">
    <source>
        <dbReference type="EMBL" id="KAK4643017.1"/>
    </source>
</evidence>